<dbReference type="Proteomes" id="UP000054564">
    <property type="component" value="Unassembled WGS sequence"/>
</dbReference>
<dbReference type="STRING" id="1165861.A0A0L0VLA4"/>
<organism evidence="1 2">
    <name type="scientific">Puccinia striiformis f. sp. tritici PST-78</name>
    <dbReference type="NCBI Taxonomy" id="1165861"/>
    <lineage>
        <taxon>Eukaryota</taxon>
        <taxon>Fungi</taxon>
        <taxon>Dikarya</taxon>
        <taxon>Basidiomycota</taxon>
        <taxon>Pucciniomycotina</taxon>
        <taxon>Pucciniomycetes</taxon>
        <taxon>Pucciniales</taxon>
        <taxon>Pucciniaceae</taxon>
        <taxon>Puccinia</taxon>
    </lineage>
</organism>
<name>A0A0L0VLA4_9BASI</name>
<comment type="caution">
    <text evidence="1">The sequence shown here is derived from an EMBL/GenBank/DDBJ whole genome shotgun (WGS) entry which is preliminary data.</text>
</comment>
<sequence length="120" mass="13515">MLYVMLKTSVFEDLNNLDIKFTLIHNVWTTKGNRFAFIGAAVSYINANWVFQTTDSGSNNNTIASKMYELLHKTPDGHAQSTMWDPASMHIWCIYHKLALIVNAGLRALSLKTLPPGKTK</sequence>
<gene>
    <name evidence="1" type="ORF">PSTG_06829</name>
</gene>
<keyword evidence="2" id="KW-1185">Reference proteome</keyword>
<dbReference type="AlphaFoldDB" id="A0A0L0VLA4"/>
<protein>
    <submittedName>
        <fullName evidence="1">Uncharacterized protein</fullName>
    </submittedName>
</protein>
<reference evidence="2" key="1">
    <citation type="submission" date="2014-03" db="EMBL/GenBank/DDBJ databases">
        <title>The Genome Sequence of Puccinia striiformis f. sp. tritici PST-78.</title>
        <authorList>
            <consortium name="The Broad Institute Genome Sequencing Platform"/>
            <person name="Cuomo C."/>
            <person name="Hulbert S."/>
            <person name="Chen X."/>
            <person name="Walker B."/>
            <person name="Young S.K."/>
            <person name="Zeng Q."/>
            <person name="Gargeya S."/>
            <person name="Fitzgerald M."/>
            <person name="Haas B."/>
            <person name="Abouelleil A."/>
            <person name="Alvarado L."/>
            <person name="Arachchi H.M."/>
            <person name="Berlin A.M."/>
            <person name="Chapman S.B."/>
            <person name="Goldberg J."/>
            <person name="Griggs A."/>
            <person name="Gujja S."/>
            <person name="Hansen M."/>
            <person name="Howarth C."/>
            <person name="Imamovic A."/>
            <person name="Larimer J."/>
            <person name="McCowan C."/>
            <person name="Montmayeur A."/>
            <person name="Murphy C."/>
            <person name="Neiman D."/>
            <person name="Pearson M."/>
            <person name="Priest M."/>
            <person name="Roberts A."/>
            <person name="Saif S."/>
            <person name="Shea T."/>
            <person name="Sisk P."/>
            <person name="Sykes S."/>
            <person name="Wortman J."/>
            <person name="Nusbaum C."/>
            <person name="Birren B."/>
        </authorList>
    </citation>
    <scope>NUCLEOTIDE SEQUENCE [LARGE SCALE GENOMIC DNA]</scope>
    <source>
        <strain evidence="2">race PST-78</strain>
    </source>
</reference>
<dbReference type="PANTHER" id="PTHR47501">
    <property type="entry name" value="TRANSPOSASE-RELATED"/>
    <property type="match status" value="1"/>
</dbReference>
<evidence type="ECO:0000313" key="1">
    <source>
        <dbReference type="EMBL" id="KNE99976.1"/>
    </source>
</evidence>
<dbReference type="EMBL" id="AJIL01000041">
    <property type="protein sequence ID" value="KNE99976.1"/>
    <property type="molecule type" value="Genomic_DNA"/>
</dbReference>
<dbReference type="PANTHER" id="PTHR47501:SF5">
    <property type="entry name" value="HAT C-TERMINAL DIMERISATION DOMAIN-CONTAINING PROTEIN"/>
    <property type="match status" value="1"/>
</dbReference>
<accession>A0A0L0VLA4</accession>
<evidence type="ECO:0000313" key="2">
    <source>
        <dbReference type="Proteomes" id="UP000054564"/>
    </source>
</evidence>
<proteinExistence type="predicted"/>
<dbReference type="OrthoDB" id="10480708at2759"/>